<dbReference type="Pfam" id="PF09184">
    <property type="entry name" value="PPP4R2"/>
    <property type="match status" value="1"/>
</dbReference>
<dbReference type="KEGG" id="ncs:NCAS_0A14920"/>
<evidence type="ECO:0008006" key="5">
    <source>
        <dbReference type="Google" id="ProtNLM"/>
    </source>
</evidence>
<dbReference type="RefSeq" id="XP_003674428.1">
    <property type="nucleotide sequence ID" value="XM_003674380.1"/>
</dbReference>
<feature type="compositionally biased region" description="Acidic residues" evidence="2">
    <location>
        <begin position="230"/>
        <end position="256"/>
    </location>
</feature>
<proteinExistence type="inferred from homology"/>
<dbReference type="OrthoDB" id="341898at2759"/>
<dbReference type="AlphaFoldDB" id="G0V999"/>
<feature type="compositionally biased region" description="Basic and acidic residues" evidence="2">
    <location>
        <begin position="377"/>
        <end position="389"/>
    </location>
</feature>
<accession>G0V999</accession>
<dbReference type="PANTHER" id="PTHR16487:SF0">
    <property type="entry name" value="PROTEIN PHOSPHATASE 4 REGULATORY SUBUNIT 2-RELATED"/>
    <property type="match status" value="1"/>
</dbReference>
<feature type="compositionally biased region" description="Acidic residues" evidence="2">
    <location>
        <begin position="194"/>
        <end position="209"/>
    </location>
</feature>
<sequence length="406" mass="46350">MTMDDTIDEIPHNMMGIKSESLYMTLESITREHDVSILNANVPSQLLPELIEHLSDTIPNDIFIQRSEVELNSLKRLGDVLRDKFLETGNYPFTMQRICELCFDPFKYFKVNELGKFINALEKCCCVDSYWVLDKEKGESHSDVEMMDVGGANNDNDDDDVSLSRIPWIDKKTEMGLPTFIKEIDTIMNANMGYDDDDDDDDDDEDEDGVGVMENNQDGISIRNDKDFIIEEYYEDDGDMDDDDDDDDDEDDDDYVEDRPNGDGTDPIDDEEEEVAKEEDGLDKTPLKRKPTELDNYQYDESPNEHDLLTPKKYKQDSQVTEVLNSPSMFGEANLSTSVSDVSKESGNENGISVLVSPNPFETSKTGEEQQQQQHPQQKEEQEKIRATTDEILQNNNDSPLSNKTR</sequence>
<keyword evidence="4" id="KW-1185">Reference proteome</keyword>
<feature type="compositionally biased region" description="Basic and acidic residues" evidence="2">
    <location>
        <begin position="303"/>
        <end position="316"/>
    </location>
</feature>
<dbReference type="HOGENOM" id="CLU_036743_1_0_1"/>
<dbReference type="GO" id="GO:0005737">
    <property type="term" value="C:cytoplasm"/>
    <property type="evidence" value="ECO:0007669"/>
    <property type="project" value="EnsemblFungi"/>
</dbReference>
<feature type="compositionally biased region" description="Acidic residues" evidence="2">
    <location>
        <begin position="266"/>
        <end position="277"/>
    </location>
</feature>
<protein>
    <recommendedName>
        <fullName evidence="5">Serine/threonine-protein phosphatase 4 regulatory subunit 2</fullName>
    </recommendedName>
</protein>
<name>G0V999_NAUCA</name>
<dbReference type="InParanoid" id="G0V999"/>
<feature type="compositionally biased region" description="Polar residues" evidence="2">
    <location>
        <begin position="317"/>
        <end position="341"/>
    </location>
</feature>
<feature type="compositionally biased region" description="Polar residues" evidence="2">
    <location>
        <begin position="391"/>
        <end position="406"/>
    </location>
</feature>
<evidence type="ECO:0000313" key="3">
    <source>
        <dbReference type="EMBL" id="CCC68050.1"/>
    </source>
</evidence>
<reference key="2">
    <citation type="submission" date="2011-08" db="EMBL/GenBank/DDBJ databases">
        <title>Genome sequence of Naumovozyma castellii.</title>
        <authorList>
            <person name="Gordon J.L."/>
            <person name="Armisen D."/>
            <person name="Proux-Wera E."/>
            <person name="OhEigeartaigh S.S."/>
            <person name="Byrne K.P."/>
            <person name="Wolfe K.H."/>
        </authorList>
    </citation>
    <scope>NUCLEOTIDE SEQUENCE</scope>
    <source>
        <strain>Type strain:CBS 4309</strain>
    </source>
</reference>
<comment type="similarity">
    <text evidence="1">Belongs to the PPP4R2 family.</text>
</comment>
<dbReference type="GO" id="GO:0019888">
    <property type="term" value="F:protein phosphatase regulator activity"/>
    <property type="evidence" value="ECO:0007669"/>
    <property type="project" value="EnsemblFungi"/>
</dbReference>
<feature type="region of interest" description="Disordered" evidence="2">
    <location>
        <begin position="191"/>
        <end position="406"/>
    </location>
</feature>
<dbReference type="eggNOG" id="ENOG502S2WZ">
    <property type="taxonomic scope" value="Eukaryota"/>
</dbReference>
<dbReference type="GO" id="GO:2000002">
    <property type="term" value="P:negative regulation of DNA damage checkpoint"/>
    <property type="evidence" value="ECO:0007669"/>
    <property type="project" value="EnsemblFungi"/>
</dbReference>
<dbReference type="Proteomes" id="UP000001640">
    <property type="component" value="Chromosome 1"/>
</dbReference>
<gene>
    <name evidence="3" type="primary">NCAS0A14920</name>
    <name evidence="3" type="ordered locus">NCAS_0A14920</name>
</gene>
<dbReference type="PANTHER" id="PTHR16487">
    <property type="entry name" value="PPP4R2-RELATED PROTEIN"/>
    <property type="match status" value="1"/>
</dbReference>
<dbReference type="OMA" id="CYDPFKY"/>
<dbReference type="FunCoup" id="G0V999">
    <property type="interactions" value="74"/>
</dbReference>
<reference evidence="3 4" key="1">
    <citation type="journal article" date="2011" name="Proc. Natl. Acad. Sci. U.S.A.">
        <title>Evolutionary erosion of yeast sex chromosomes by mating-type switching accidents.</title>
        <authorList>
            <person name="Gordon J.L."/>
            <person name="Armisen D."/>
            <person name="Proux-Wera E."/>
            <person name="Oheigeartaigh S.S."/>
            <person name="Byrne K.P."/>
            <person name="Wolfe K.H."/>
        </authorList>
    </citation>
    <scope>NUCLEOTIDE SEQUENCE [LARGE SCALE GENOMIC DNA]</scope>
    <source>
        <strain evidence="4">ATCC 76901 / BCRC 22586 / CBS 4309 / NBRC 1992 / NRRL Y-12630</strain>
    </source>
</reference>
<organism evidence="3 4">
    <name type="scientific">Naumovozyma castellii</name>
    <name type="common">Yeast</name>
    <name type="synonym">Saccharomyces castellii</name>
    <dbReference type="NCBI Taxonomy" id="27288"/>
    <lineage>
        <taxon>Eukaryota</taxon>
        <taxon>Fungi</taxon>
        <taxon>Dikarya</taxon>
        <taxon>Ascomycota</taxon>
        <taxon>Saccharomycotina</taxon>
        <taxon>Saccharomycetes</taxon>
        <taxon>Saccharomycetales</taxon>
        <taxon>Saccharomycetaceae</taxon>
        <taxon>Naumovozyma</taxon>
    </lineage>
</organism>
<dbReference type="EMBL" id="HE576752">
    <property type="protein sequence ID" value="CCC68050.1"/>
    <property type="molecule type" value="Genomic_DNA"/>
</dbReference>
<dbReference type="InterPro" id="IPR015267">
    <property type="entry name" value="PPP4R2"/>
</dbReference>
<dbReference type="GeneID" id="96901525"/>
<evidence type="ECO:0000256" key="2">
    <source>
        <dbReference type="SAM" id="MobiDB-lite"/>
    </source>
</evidence>
<dbReference type="GO" id="GO:0030289">
    <property type="term" value="C:protein phosphatase 4 complex"/>
    <property type="evidence" value="ECO:0007669"/>
    <property type="project" value="EnsemblFungi"/>
</dbReference>
<dbReference type="GO" id="GO:0005634">
    <property type="term" value="C:nucleus"/>
    <property type="evidence" value="ECO:0007669"/>
    <property type="project" value="EnsemblFungi"/>
</dbReference>
<feature type="compositionally biased region" description="Basic and acidic residues" evidence="2">
    <location>
        <begin position="278"/>
        <end position="293"/>
    </location>
</feature>
<dbReference type="STRING" id="1064592.G0V999"/>
<evidence type="ECO:0000313" key="4">
    <source>
        <dbReference type="Proteomes" id="UP000001640"/>
    </source>
</evidence>
<evidence type="ECO:0000256" key="1">
    <source>
        <dbReference type="ARBA" id="ARBA00009207"/>
    </source>
</evidence>